<comment type="similarity">
    <text evidence="6">Belongs to the cytochrome P450 family.</text>
</comment>
<sequence length="543" mass="61121">MPFVHPNETLLLSNDTITLQQVPSIQSTFTEIIQGLYSHLAQTCAAIIALTIFASTIHAVVVRFTHLSQYPGPWWAAYTRVWLSKTIASGNSAEIFVDVNKKYGPIARIGPNNLLTDDPELTRRILAARSHYTRGPWFDSIKIDPHIPNIVSERHPGKHNHLRYQMSAGYAGKDITGLEPAINERITDFMDRIDRHWVSEPGQTKVFDIAKRIQFLAVDVITQLCFGKPLGFMETDSDVYSFLQTIETQLPIVQHFSVFLELNDILLRFMDVPWLKKLIGPSANDKTGIGMIMGISRKVVDERFVPGAVAKNDMLGSFIKHGLTATEAETEISISLVAGSDTTATSMRATLLSIISNPPVYTRLQHEIDTAIAHNALSTPILQDEALQLPYLQACIKEGLRRFPPITQLRERMAPPEGDTYKGQHIPGGTFIGLNAWGLQLSSVFGDDPEVFRPERWLIDDGDRVREMMKVQELIFGYGTTRCLGIPIAMMNLNKIFVELLRRFDISVVNATKPWTSVCYGIFFQKNFNVRITRRAQKVETVR</sequence>
<keyword evidence="4 5" id="KW-0408">Iron</keyword>
<evidence type="ECO:0000256" key="5">
    <source>
        <dbReference type="PIRSR" id="PIRSR602401-1"/>
    </source>
</evidence>
<evidence type="ECO:0000313" key="8">
    <source>
        <dbReference type="Proteomes" id="UP000606974"/>
    </source>
</evidence>
<evidence type="ECO:0000313" key="7">
    <source>
        <dbReference type="EMBL" id="KAF7510548.1"/>
    </source>
</evidence>
<dbReference type="CDD" id="cd11060">
    <property type="entry name" value="CYP57A1-like"/>
    <property type="match status" value="1"/>
</dbReference>
<evidence type="ECO:0000256" key="1">
    <source>
        <dbReference type="ARBA" id="ARBA00001971"/>
    </source>
</evidence>
<dbReference type="GO" id="GO:0005506">
    <property type="term" value="F:iron ion binding"/>
    <property type="evidence" value="ECO:0007669"/>
    <property type="project" value="InterPro"/>
</dbReference>
<organism evidence="7 8">
    <name type="scientific">Endocarpon pusillum</name>
    <dbReference type="NCBI Taxonomy" id="364733"/>
    <lineage>
        <taxon>Eukaryota</taxon>
        <taxon>Fungi</taxon>
        <taxon>Dikarya</taxon>
        <taxon>Ascomycota</taxon>
        <taxon>Pezizomycotina</taxon>
        <taxon>Eurotiomycetes</taxon>
        <taxon>Chaetothyriomycetidae</taxon>
        <taxon>Verrucariales</taxon>
        <taxon>Verrucariaceae</taxon>
        <taxon>Endocarpon</taxon>
    </lineage>
</organism>
<dbReference type="SUPFAM" id="SSF48264">
    <property type="entry name" value="Cytochrome P450"/>
    <property type="match status" value="1"/>
</dbReference>
<dbReference type="GO" id="GO:0016705">
    <property type="term" value="F:oxidoreductase activity, acting on paired donors, with incorporation or reduction of molecular oxygen"/>
    <property type="evidence" value="ECO:0007669"/>
    <property type="project" value="InterPro"/>
</dbReference>
<keyword evidence="3 6" id="KW-0560">Oxidoreductase</keyword>
<evidence type="ECO:0000256" key="4">
    <source>
        <dbReference type="ARBA" id="ARBA00023004"/>
    </source>
</evidence>
<dbReference type="GO" id="GO:0020037">
    <property type="term" value="F:heme binding"/>
    <property type="evidence" value="ECO:0007669"/>
    <property type="project" value="InterPro"/>
</dbReference>
<comment type="caution">
    <text evidence="7">The sequence shown here is derived from an EMBL/GenBank/DDBJ whole genome shotgun (WGS) entry which is preliminary data.</text>
</comment>
<dbReference type="GO" id="GO:0004497">
    <property type="term" value="F:monooxygenase activity"/>
    <property type="evidence" value="ECO:0007669"/>
    <property type="project" value="UniProtKB-KW"/>
</dbReference>
<evidence type="ECO:0000256" key="6">
    <source>
        <dbReference type="RuleBase" id="RU000461"/>
    </source>
</evidence>
<keyword evidence="5 6" id="KW-0349">Heme</keyword>
<accession>A0A8H7AK09</accession>
<dbReference type="InterPro" id="IPR001128">
    <property type="entry name" value="Cyt_P450"/>
</dbReference>
<reference evidence="7" key="1">
    <citation type="submission" date="2020-02" db="EMBL/GenBank/DDBJ databases">
        <authorList>
            <person name="Palmer J.M."/>
        </authorList>
    </citation>
    <scope>NUCLEOTIDE SEQUENCE</scope>
    <source>
        <strain evidence="7">EPUS1.4</strain>
        <tissue evidence="7">Thallus</tissue>
    </source>
</reference>
<dbReference type="Proteomes" id="UP000606974">
    <property type="component" value="Unassembled WGS sequence"/>
</dbReference>
<evidence type="ECO:0008006" key="9">
    <source>
        <dbReference type="Google" id="ProtNLM"/>
    </source>
</evidence>
<feature type="binding site" description="axial binding residue" evidence="5">
    <location>
        <position position="483"/>
    </location>
    <ligand>
        <name>heme</name>
        <dbReference type="ChEBI" id="CHEBI:30413"/>
    </ligand>
    <ligandPart>
        <name>Fe</name>
        <dbReference type="ChEBI" id="CHEBI:18248"/>
    </ligandPart>
</feature>
<keyword evidence="2 5" id="KW-0479">Metal-binding</keyword>
<dbReference type="EMBL" id="JAACFV010000029">
    <property type="protein sequence ID" value="KAF7510548.1"/>
    <property type="molecule type" value="Genomic_DNA"/>
</dbReference>
<dbReference type="PRINTS" id="PR00385">
    <property type="entry name" value="P450"/>
</dbReference>
<keyword evidence="8" id="KW-1185">Reference proteome</keyword>
<evidence type="ECO:0000256" key="3">
    <source>
        <dbReference type="ARBA" id="ARBA00023002"/>
    </source>
</evidence>
<name>A0A8H7AK09_9EURO</name>
<protein>
    <recommendedName>
        <fullName evidence="9">Pisatin demethylase</fullName>
    </recommendedName>
</protein>
<evidence type="ECO:0000256" key="2">
    <source>
        <dbReference type="ARBA" id="ARBA00022723"/>
    </source>
</evidence>
<keyword evidence="6" id="KW-0503">Monooxygenase</keyword>
<dbReference type="InterPro" id="IPR017972">
    <property type="entry name" value="Cyt_P450_CS"/>
</dbReference>
<comment type="cofactor">
    <cofactor evidence="1 5">
        <name>heme</name>
        <dbReference type="ChEBI" id="CHEBI:30413"/>
    </cofactor>
</comment>
<dbReference type="OrthoDB" id="3934656at2759"/>
<dbReference type="PANTHER" id="PTHR24305:SF168">
    <property type="entry name" value="P450, PUTATIVE (EUROFUNG)-RELATED"/>
    <property type="match status" value="1"/>
</dbReference>
<proteinExistence type="inferred from homology"/>
<dbReference type="Pfam" id="PF00067">
    <property type="entry name" value="p450"/>
    <property type="match status" value="1"/>
</dbReference>
<dbReference type="PROSITE" id="PS00086">
    <property type="entry name" value="CYTOCHROME_P450"/>
    <property type="match status" value="1"/>
</dbReference>
<dbReference type="PRINTS" id="PR00463">
    <property type="entry name" value="EP450I"/>
</dbReference>
<dbReference type="Gene3D" id="1.10.630.10">
    <property type="entry name" value="Cytochrome P450"/>
    <property type="match status" value="1"/>
</dbReference>
<dbReference type="PANTHER" id="PTHR24305">
    <property type="entry name" value="CYTOCHROME P450"/>
    <property type="match status" value="1"/>
</dbReference>
<dbReference type="InterPro" id="IPR050121">
    <property type="entry name" value="Cytochrome_P450_monoxygenase"/>
</dbReference>
<gene>
    <name evidence="7" type="ORF">GJ744_006394</name>
</gene>
<dbReference type="AlphaFoldDB" id="A0A8H7AK09"/>
<dbReference type="InterPro" id="IPR002401">
    <property type="entry name" value="Cyt_P450_E_grp-I"/>
</dbReference>
<dbReference type="InterPro" id="IPR036396">
    <property type="entry name" value="Cyt_P450_sf"/>
</dbReference>